<keyword evidence="5 7" id="KW-0472">Membrane</keyword>
<organism evidence="8 9">
    <name type="scientific">Pseudomonas fluorescens</name>
    <dbReference type="NCBI Taxonomy" id="294"/>
    <lineage>
        <taxon>Bacteria</taxon>
        <taxon>Pseudomonadati</taxon>
        <taxon>Pseudomonadota</taxon>
        <taxon>Gammaproteobacteria</taxon>
        <taxon>Pseudomonadales</taxon>
        <taxon>Pseudomonadaceae</taxon>
        <taxon>Pseudomonas</taxon>
    </lineage>
</organism>
<evidence type="ECO:0000256" key="2">
    <source>
        <dbReference type="ARBA" id="ARBA00022475"/>
    </source>
</evidence>
<evidence type="ECO:0000256" key="4">
    <source>
        <dbReference type="ARBA" id="ARBA00022989"/>
    </source>
</evidence>
<evidence type="ECO:0000256" key="7">
    <source>
        <dbReference type="SAM" id="Phobius"/>
    </source>
</evidence>
<feature type="transmembrane region" description="Helical" evidence="7">
    <location>
        <begin position="34"/>
        <end position="54"/>
    </location>
</feature>
<dbReference type="PANTHER" id="PTHR37693:SF1">
    <property type="entry name" value="INTEGRAL MEMBRANE PROTEIN"/>
    <property type="match status" value="1"/>
</dbReference>
<evidence type="ECO:0000313" key="9">
    <source>
        <dbReference type="Proteomes" id="UP000063434"/>
    </source>
</evidence>
<dbReference type="InterPro" id="IPR022791">
    <property type="entry name" value="L-PG_synthase/AglD"/>
</dbReference>
<protein>
    <recommendedName>
        <fullName evidence="10">TIGR00374 family protein</fullName>
    </recommendedName>
</protein>
<feature type="transmembrane region" description="Helical" evidence="7">
    <location>
        <begin position="303"/>
        <end position="322"/>
    </location>
</feature>
<dbReference type="AlphaFoldDB" id="A0A109KQR0"/>
<keyword evidence="2" id="KW-1003">Cell membrane</keyword>
<keyword evidence="3 7" id="KW-0812">Transmembrane</keyword>
<evidence type="ECO:0000256" key="5">
    <source>
        <dbReference type="ARBA" id="ARBA00023136"/>
    </source>
</evidence>
<feature type="transmembrane region" description="Helical" evidence="7">
    <location>
        <begin position="201"/>
        <end position="227"/>
    </location>
</feature>
<dbReference type="PATRIC" id="fig|294.195.peg.3965"/>
<evidence type="ECO:0000256" key="6">
    <source>
        <dbReference type="SAM" id="MobiDB-lite"/>
    </source>
</evidence>
<gene>
    <name evidence="8" type="ORF">PFL603g_03703</name>
</gene>
<dbReference type="PANTHER" id="PTHR37693">
    <property type="entry name" value="PHOSPHATIDYLGLYCEROL LYSYLTRANSFERASE"/>
    <property type="match status" value="1"/>
</dbReference>
<feature type="region of interest" description="Disordered" evidence="6">
    <location>
        <begin position="333"/>
        <end position="369"/>
    </location>
</feature>
<dbReference type="NCBIfam" id="TIGR00374">
    <property type="entry name" value="flippase-like domain"/>
    <property type="match status" value="1"/>
</dbReference>
<dbReference type="RefSeq" id="WP_056791119.1">
    <property type="nucleotide sequence ID" value="NZ_LCYC01000048.1"/>
</dbReference>
<comment type="caution">
    <text evidence="8">The sequence shown here is derived from an EMBL/GenBank/DDBJ whole genome shotgun (WGS) entry which is preliminary data.</text>
</comment>
<feature type="transmembrane region" description="Helical" evidence="7">
    <location>
        <begin position="147"/>
        <end position="167"/>
    </location>
</feature>
<dbReference type="Proteomes" id="UP000063434">
    <property type="component" value="Unassembled WGS sequence"/>
</dbReference>
<evidence type="ECO:0000256" key="1">
    <source>
        <dbReference type="ARBA" id="ARBA00004651"/>
    </source>
</evidence>
<sequence>MGRLIWLMLALLVALVIPLWLGGGESCTRLRQFPLPQLLGMFAMIIGCWLINSLRIRLLLGEHRAQLGPLKSLGVVISTEFAMCATPGGSGGPLTLMALLARNGVRPAHGSAVFAMDQLSDLVFFLCALVGILLYALFHSLSPRMEWLLGLSAVSMVGGVISGWAVVHFHRRLIRLAGLALKAMKVGATTRRRWARRLLRFLAAFSATLKLPRGTLLGVFALTSLHWLLRYSVLYLALRGLGGEVQWAWSFLIQMLSLTAGQFSLAPGGAGAAELTSAALLAPMVGTSTAAAAILIWRAVTYYFYLLAGAPVFLLMVGKPLLKRLLQGQQAARPAPASAPINAPRLENQFHPRHPARPGRNDSNSPRPR</sequence>
<accession>A0A109KQR0</accession>
<name>A0A109KQR0_PSEFL</name>
<feature type="compositionally biased region" description="Low complexity" evidence="6">
    <location>
        <begin position="333"/>
        <end position="344"/>
    </location>
</feature>
<feature type="transmembrane region" description="Helical" evidence="7">
    <location>
        <begin position="122"/>
        <end position="141"/>
    </location>
</feature>
<dbReference type="GO" id="GO:0005886">
    <property type="term" value="C:plasma membrane"/>
    <property type="evidence" value="ECO:0007669"/>
    <property type="project" value="UniProtKB-SubCell"/>
</dbReference>
<dbReference type="EMBL" id="LCYC01000048">
    <property type="protein sequence ID" value="KWV73592.1"/>
    <property type="molecule type" value="Genomic_DNA"/>
</dbReference>
<evidence type="ECO:0000313" key="8">
    <source>
        <dbReference type="EMBL" id="KWV73592.1"/>
    </source>
</evidence>
<dbReference type="Pfam" id="PF03706">
    <property type="entry name" value="LPG_synthase_TM"/>
    <property type="match status" value="1"/>
</dbReference>
<comment type="subcellular location">
    <subcellularLocation>
        <location evidence="1">Cell membrane</location>
        <topology evidence="1">Multi-pass membrane protein</topology>
    </subcellularLocation>
</comment>
<keyword evidence="4 7" id="KW-1133">Transmembrane helix</keyword>
<evidence type="ECO:0008006" key="10">
    <source>
        <dbReference type="Google" id="ProtNLM"/>
    </source>
</evidence>
<reference evidence="8 9" key="1">
    <citation type="submission" date="2015-05" db="EMBL/GenBank/DDBJ databases">
        <title>A genomic and transcriptomic approach to investigate the blue pigment phenotype in Pseudomonas fluorescens.</title>
        <authorList>
            <person name="Andreani N.A."/>
            <person name="Cardazzo B."/>
        </authorList>
    </citation>
    <scope>NUCLEOTIDE SEQUENCE [LARGE SCALE GENOMIC DNA]</scope>
    <source>
        <strain evidence="8 9">Ps_40</strain>
    </source>
</reference>
<evidence type="ECO:0000256" key="3">
    <source>
        <dbReference type="ARBA" id="ARBA00022692"/>
    </source>
</evidence>
<proteinExistence type="predicted"/>